<feature type="domain" description="C-type lectin" evidence="1">
    <location>
        <begin position="131"/>
        <end position="263"/>
    </location>
</feature>
<dbReference type="EMBL" id="BAABHX010000001">
    <property type="protein sequence ID" value="GAA5084248.1"/>
    <property type="molecule type" value="Genomic_DNA"/>
</dbReference>
<organism evidence="2 3">
    <name type="scientific">Chryseobacterium ginsengisoli</name>
    <dbReference type="NCBI Taxonomy" id="363853"/>
    <lineage>
        <taxon>Bacteria</taxon>
        <taxon>Pseudomonadati</taxon>
        <taxon>Bacteroidota</taxon>
        <taxon>Flavobacteriia</taxon>
        <taxon>Flavobacteriales</taxon>
        <taxon>Weeksellaceae</taxon>
        <taxon>Chryseobacterium group</taxon>
        <taxon>Chryseobacterium</taxon>
    </lineage>
</organism>
<dbReference type="Pfam" id="PF00059">
    <property type="entry name" value="Lectin_C"/>
    <property type="match status" value="1"/>
</dbReference>
<dbReference type="InterPro" id="IPR016186">
    <property type="entry name" value="C-type_lectin-like/link_sf"/>
</dbReference>
<evidence type="ECO:0000313" key="3">
    <source>
        <dbReference type="Proteomes" id="UP001500353"/>
    </source>
</evidence>
<keyword evidence="3" id="KW-1185">Reference proteome</keyword>
<name>A0ABP9LVY2_9FLAO</name>
<dbReference type="CDD" id="cd00037">
    <property type="entry name" value="CLECT"/>
    <property type="match status" value="1"/>
</dbReference>
<evidence type="ECO:0000259" key="1">
    <source>
        <dbReference type="PROSITE" id="PS50041"/>
    </source>
</evidence>
<proteinExistence type="predicted"/>
<dbReference type="Gene3D" id="3.10.100.10">
    <property type="entry name" value="Mannose-Binding Protein A, subunit A"/>
    <property type="match status" value="1"/>
</dbReference>
<dbReference type="Proteomes" id="UP001500353">
    <property type="component" value="Unassembled WGS sequence"/>
</dbReference>
<accession>A0ABP9LVY2</accession>
<evidence type="ECO:0000313" key="2">
    <source>
        <dbReference type="EMBL" id="GAA5084248.1"/>
    </source>
</evidence>
<reference evidence="3" key="1">
    <citation type="journal article" date="2019" name="Int. J. Syst. Evol. Microbiol.">
        <title>The Global Catalogue of Microorganisms (GCM) 10K type strain sequencing project: providing services to taxonomists for standard genome sequencing and annotation.</title>
        <authorList>
            <consortium name="The Broad Institute Genomics Platform"/>
            <consortium name="The Broad Institute Genome Sequencing Center for Infectious Disease"/>
            <person name="Wu L."/>
            <person name="Ma J."/>
        </authorList>
    </citation>
    <scope>NUCLEOTIDE SEQUENCE [LARGE SCALE GENOMIC DNA]</scope>
    <source>
        <strain evidence="3">JCM 18019</strain>
    </source>
</reference>
<gene>
    <name evidence="2" type="ORF">GCM10023210_03890</name>
</gene>
<protein>
    <recommendedName>
        <fullName evidence="1">C-type lectin domain-containing protein</fullName>
    </recommendedName>
</protein>
<dbReference type="SUPFAM" id="SSF56436">
    <property type="entry name" value="C-type lectin-like"/>
    <property type="match status" value="1"/>
</dbReference>
<dbReference type="InterPro" id="IPR001304">
    <property type="entry name" value="C-type_lectin-like"/>
</dbReference>
<dbReference type="InterPro" id="IPR016187">
    <property type="entry name" value="CTDL_fold"/>
</dbReference>
<comment type="caution">
    <text evidence="2">The sequence shown here is derived from an EMBL/GenBank/DDBJ whole genome shotgun (WGS) entry which is preliminary data.</text>
</comment>
<dbReference type="PROSITE" id="PS50041">
    <property type="entry name" value="C_TYPE_LECTIN_2"/>
    <property type="match status" value="1"/>
</dbReference>
<sequence length="281" mass="30389">MGIGTANPNPSAALDIVSQNRGFLGPRIALTARTDNTMIANPANGLLVYNTATLAGTDTTGLAPGYYFWNSGRWYPSKKGEIINITTNGVLKSYLGYDATGIHAAGNFSNGGINFTGLGCKQWTSASGGNNHWYCAYTGDKSTPAWEEIFNAAKSKGGYLPTFTTLAEWTWFENNILKSGTGFNVTSSVWIGYNKVNFSGNPTEFTWITGETSKILWTNNSSTEDYFRAGEPNNTGGNEGCVHIINSTDGTAENKRGWNDITCANPGWSGPYNQIVIEYEQ</sequence>